<keyword evidence="6" id="KW-1185">Reference proteome</keyword>
<comment type="similarity">
    <text evidence="2">Belongs to the IL-17 family.</text>
</comment>
<accession>A0ABD1JMW2</accession>
<evidence type="ECO:0000256" key="3">
    <source>
        <dbReference type="ARBA" id="ARBA00022525"/>
    </source>
</evidence>
<keyword evidence="3" id="KW-0964">Secreted</keyword>
<evidence type="ECO:0000256" key="2">
    <source>
        <dbReference type="ARBA" id="ARBA00007236"/>
    </source>
</evidence>
<dbReference type="EMBL" id="JBHFQA010000013">
    <property type="protein sequence ID" value="KAL2088462.1"/>
    <property type="molecule type" value="Genomic_DNA"/>
</dbReference>
<comment type="caution">
    <text evidence="5">The sequence shown here is derived from an EMBL/GenBank/DDBJ whole genome shotgun (WGS) entry which is preliminary data.</text>
</comment>
<evidence type="ECO:0000313" key="5">
    <source>
        <dbReference type="EMBL" id="KAL2088462.1"/>
    </source>
</evidence>
<comment type="subcellular location">
    <subcellularLocation>
        <location evidence="1">Secreted</location>
    </subcellularLocation>
</comment>
<dbReference type="Proteomes" id="UP001591681">
    <property type="component" value="Unassembled WGS sequence"/>
</dbReference>
<name>A0ABD1JMW2_9TELE</name>
<protein>
    <submittedName>
        <fullName evidence="5">Uncharacterized protein</fullName>
    </submittedName>
</protein>
<evidence type="ECO:0000313" key="6">
    <source>
        <dbReference type="Proteomes" id="UP001591681"/>
    </source>
</evidence>
<dbReference type="Pfam" id="PF06083">
    <property type="entry name" value="IL17"/>
    <property type="match status" value="1"/>
</dbReference>
<sequence length="126" mass="14443">MGTSSSEKRCLTSQKAKALMKRWLRVSTPSLARYTHSDYANRSVSPWEYRVDHVSNTFPSNIRHAECKFGGCIIDGQEDHSFNSVPVFQSQMVLKKMPCKSKPGHYYFEVDFMNVPVACICVIPRY</sequence>
<dbReference type="InterPro" id="IPR010345">
    <property type="entry name" value="IL-17_fam"/>
</dbReference>
<dbReference type="AlphaFoldDB" id="A0ABD1JMW2"/>
<dbReference type="InterPro" id="IPR029034">
    <property type="entry name" value="Cystine-knot_cytokine"/>
</dbReference>
<keyword evidence="4" id="KW-0732">Signal</keyword>
<reference evidence="5 6" key="1">
    <citation type="submission" date="2024-09" db="EMBL/GenBank/DDBJ databases">
        <title>A chromosome-level genome assembly of Gray's grenadier anchovy, Coilia grayii.</title>
        <authorList>
            <person name="Fu Z."/>
        </authorList>
    </citation>
    <scope>NUCLEOTIDE SEQUENCE [LARGE SCALE GENOMIC DNA]</scope>
    <source>
        <strain evidence="5">G4</strain>
        <tissue evidence="5">Muscle</tissue>
    </source>
</reference>
<evidence type="ECO:0000256" key="1">
    <source>
        <dbReference type="ARBA" id="ARBA00004613"/>
    </source>
</evidence>
<organism evidence="5 6">
    <name type="scientific">Coilia grayii</name>
    <name type="common">Gray's grenadier anchovy</name>
    <dbReference type="NCBI Taxonomy" id="363190"/>
    <lineage>
        <taxon>Eukaryota</taxon>
        <taxon>Metazoa</taxon>
        <taxon>Chordata</taxon>
        <taxon>Craniata</taxon>
        <taxon>Vertebrata</taxon>
        <taxon>Euteleostomi</taxon>
        <taxon>Actinopterygii</taxon>
        <taxon>Neopterygii</taxon>
        <taxon>Teleostei</taxon>
        <taxon>Clupei</taxon>
        <taxon>Clupeiformes</taxon>
        <taxon>Clupeoidei</taxon>
        <taxon>Engraulidae</taxon>
        <taxon>Coilinae</taxon>
        <taxon>Coilia</taxon>
    </lineage>
</organism>
<evidence type="ECO:0000256" key="4">
    <source>
        <dbReference type="ARBA" id="ARBA00022729"/>
    </source>
</evidence>
<gene>
    <name evidence="5" type="ORF">ACEWY4_015361</name>
</gene>
<proteinExistence type="inferred from homology"/>
<dbReference type="Gene3D" id="2.10.90.10">
    <property type="entry name" value="Cystine-knot cytokines"/>
    <property type="match status" value="1"/>
</dbReference>
<dbReference type="GO" id="GO:0005576">
    <property type="term" value="C:extracellular region"/>
    <property type="evidence" value="ECO:0007669"/>
    <property type="project" value="UniProtKB-SubCell"/>
</dbReference>
<dbReference type="SUPFAM" id="SSF57501">
    <property type="entry name" value="Cystine-knot cytokines"/>
    <property type="match status" value="1"/>
</dbReference>